<evidence type="ECO:0000256" key="7">
    <source>
        <dbReference type="PIRNR" id="PIRNR000124"/>
    </source>
</evidence>
<dbReference type="RefSeq" id="WP_289214880.1">
    <property type="nucleotide sequence ID" value="NZ_JAPVRC010000002.1"/>
</dbReference>
<keyword evidence="4 7" id="KW-0560">Oxidoreductase</keyword>
<comment type="catalytic activity">
    <reaction evidence="6 7">
        <text>UDP-alpha-D-glucose + 2 NAD(+) + H2O = UDP-alpha-D-glucuronate + 2 NADH + 3 H(+)</text>
        <dbReference type="Rhea" id="RHEA:23596"/>
        <dbReference type="ChEBI" id="CHEBI:15377"/>
        <dbReference type="ChEBI" id="CHEBI:15378"/>
        <dbReference type="ChEBI" id="CHEBI:57540"/>
        <dbReference type="ChEBI" id="CHEBI:57945"/>
        <dbReference type="ChEBI" id="CHEBI:58052"/>
        <dbReference type="ChEBI" id="CHEBI:58885"/>
        <dbReference type="EC" id="1.1.1.22"/>
    </reaction>
</comment>
<dbReference type="EC" id="1.1.1.22" evidence="3 7"/>
<comment type="pathway">
    <text evidence="1">Nucleotide-sugar biosynthesis; UDP-alpha-D-glucuronate biosynthesis; UDP-alpha-D-glucuronate from UDP-alpha-D-glucose: step 1/1.</text>
</comment>
<evidence type="ECO:0000256" key="2">
    <source>
        <dbReference type="ARBA" id="ARBA00006601"/>
    </source>
</evidence>
<evidence type="ECO:0000313" key="10">
    <source>
        <dbReference type="Proteomes" id="UP001596494"/>
    </source>
</evidence>
<proteinExistence type="inferred from homology"/>
<dbReference type="PIRSF" id="PIRSF500134">
    <property type="entry name" value="UDPglc_DH_bac"/>
    <property type="match status" value="1"/>
</dbReference>
<reference evidence="10" key="1">
    <citation type="journal article" date="2019" name="Int. J. Syst. Evol. Microbiol.">
        <title>The Global Catalogue of Microorganisms (GCM) 10K type strain sequencing project: providing services to taxonomists for standard genome sequencing and annotation.</title>
        <authorList>
            <consortium name="The Broad Institute Genomics Platform"/>
            <consortium name="The Broad Institute Genome Sequencing Center for Infectious Disease"/>
            <person name="Wu L."/>
            <person name="Ma J."/>
        </authorList>
    </citation>
    <scope>NUCLEOTIDE SEQUENCE [LARGE SCALE GENOMIC DNA]</scope>
    <source>
        <strain evidence="10">CCUG 73951</strain>
    </source>
</reference>
<dbReference type="SUPFAM" id="SSF52413">
    <property type="entry name" value="UDP-glucose/GDP-mannose dehydrogenase C-terminal domain"/>
    <property type="match status" value="1"/>
</dbReference>
<dbReference type="GO" id="GO:0016491">
    <property type="term" value="F:oxidoreductase activity"/>
    <property type="evidence" value="ECO:0007669"/>
    <property type="project" value="UniProtKB-KW"/>
</dbReference>
<dbReference type="SUPFAM" id="SSF48179">
    <property type="entry name" value="6-phosphogluconate dehydrogenase C-terminal domain-like"/>
    <property type="match status" value="1"/>
</dbReference>
<sequence length="430" mass="48057">MKILIIGMGYVGTTMGVALANTGHEVSGLDVDKAKIESLTKGILYFHEPALQEMLSKHLQTKRLSFTSDPKEAIKDNEVIFITVGTPSLNNGNADLTYIRQAAEMIGKYKNSKKIVVVKSTVPLGTTENVKQWIEEATKDSSPFDVVMNPEFLREGRALQDALNPDRVVLGSHSDEAFNTLEQIYSNLNCPFIRTTPVAAEMTKYASNAFLATKISFINEIARLCDQFGIHVQDVAKGMGLDDRIGGAFLQAGLGYGGSCFPKDVKELLWTADHRGCPLRILKEVERVNHDQPQYFIEKVMKEFPSLADKRIVLLGLSFKPHTDDIRESVSFSIIKKLLQEKANVIVHDPIVKLPNEWVNKGVKQINDPYEATEGADLIIICTDWPLYQEIDWAKISELVKGHYIFDGRNILEADCIKKLGFTYEGIGYD</sequence>
<dbReference type="Gene3D" id="3.40.50.720">
    <property type="entry name" value="NAD(P)-binding Rossmann-like Domain"/>
    <property type="match status" value="2"/>
</dbReference>
<evidence type="ECO:0000256" key="1">
    <source>
        <dbReference type="ARBA" id="ARBA00004701"/>
    </source>
</evidence>
<dbReference type="PIRSF" id="PIRSF000124">
    <property type="entry name" value="UDPglc_GDPman_dh"/>
    <property type="match status" value="1"/>
</dbReference>
<evidence type="ECO:0000256" key="3">
    <source>
        <dbReference type="ARBA" id="ARBA00012954"/>
    </source>
</evidence>
<dbReference type="SMART" id="SM00984">
    <property type="entry name" value="UDPG_MGDP_dh_C"/>
    <property type="match status" value="1"/>
</dbReference>
<feature type="domain" description="UDP-glucose/GDP-mannose dehydrogenase C-terminal" evidence="8">
    <location>
        <begin position="313"/>
        <end position="414"/>
    </location>
</feature>
<dbReference type="Pfam" id="PF00984">
    <property type="entry name" value="UDPG_MGDP_dh"/>
    <property type="match status" value="1"/>
</dbReference>
<dbReference type="InterPro" id="IPR036291">
    <property type="entry name" value="NAD(P)-bd_dom_sf"/>
</dbReference>
<dbReference type="SUPFAM" id="SSF51735">
    <property type="entry name" value="NAD(P)-binding Rossmann-fold domains"/>
    <property type="match status" value="1"/>
</dbReference>
<dbReference type="Pfam" id="PF03720">
    <property type="entry name" value="UDPG_MGDP_dh_C"/>
    <property type="match status" value="1"/>
</dbReference>
<dbReference type="InterPro" id="IPR036220">
    <property type="entry name" value="UDP-Glc/GDP-Man_DH_C_sf"/>
</dbReference>
<dbReference type="InterPro" id="IPR028357">
    <property type="entry name" value="UDPglc_DH_bac"/>
</dbReference>
<evidence type="ECO:0000256" key="5">
    <source>
        <dbReference type="ARBA" id="ARBA00023027"/>
    </source>
</evidence>
<comment type="similarity">
    <text evidence="2 7">Belongs to the UDP-glucose/GDP-mannose dehydrogenase family.</text>
</comment>
<evidence type="ECO:0000313" key="9">
    <source>
        <dbReference type="EMBL" id="MFC7322500.1"/>
    </source>
</evidence>
<protein>
    <recommendedName>
        <fullName evidence="3 7">UDP-glucose 6-dehydrogenase</fullName>
        <ecNumber evidence="3 7">1.1.1.22</ecNumber>
    </recommendedName>
</protein>
<dbReference type="Proteomes" id="UP001596494">
    <property type="component" value="Unassembled WGS sequence"/>
</dbReference>
<dbReference type="InterPro" id="IPR017476">
    <property type="entry name" value="UDP-Glc/GDP-Man"/>
</dbReference>
<dbReference type="Pfam" id="PF03721">
    <property type="entry name" value="UDPG_MGDP_dh_N"/>
    <property type="match status" value="1"/>
</dbReference>
<dbReference type="EMBL" id="JBHTBY010000017">
    <property type="protein sequence ID" value="MFC7322500.1"/>
    <property type="molecule type" value="Genomic_DNA"/>
</dbReference>
<dbReference type="PANTHER" id="PTHR43750:SF3">
    <property type="entry name" value="UDP-GLUCOSE 6-DEHYDROGENASE TUAD"/>
    <property type="match status" value="1"/>
</dbReference>
<keyword evidence="10" id="KW-1185">Reference proteome</keyword>
<organism evidence="9 10">
    <name type="scientific">Halobacillus campisalis</name>
    <dbReference type="NCBI Taxonomy" id="435909"/>
    <lineage>
        <taxon>Bacteria</taxon>
        <taxon>Bacillati</taxon>
        <taxon>Bacillota</taxon>
        <taxon>Bacilli</taxon>
        <taxon>Bacillales</taxon>
        <taxon>Bacillaceae</taxon>
        <taxon>Halobacillus</taxon>
    </lineage>
</organism>
<evidence type="ECO:0000256" key="4">
    <source>
        <dbReference type="ARBA" id="ARBA00023002"/>
    </source>
</evidence>
<dbReference type="InterPro" id="IPR008927">
    <property type="entry name" value="6-PGluconate_DH-like_C_sf"/>
</dbReference>
<dbReference type="Gene3D" id="1.20.5.100">
    <property type="entry name" value="Cytochrome c1, transmembrane anchor, C-terminal"/>
    <property type="match status" value="1"/>
</dbReference>
<comment type="caution">
    <text evidence="9">The sequence shown here is derived from an EMBL/GenBank/DDBJ whole genome shotgun (WGS) entry which is preliminary data.</text>
</comment>
<dbReference type="PANTHER" id="PTHR43750">
    <property type="entry name" value="UDP-GLUCOSE 6-DEHYDROGENASE TUAD"/>
    <property type="match status" value="1"/>
</dbReference>
<accession>A0ABW2K6M6</accession>
<dbReference type="InterPro" id="IPR001732">
    <property type="entry name" value="UDP-Glc/GDP-Man_DH_N"/>
</dbReference>
<evidence type="ECO:0000259" key="8">
    <source>
        <dbReference type="SMART" id="SM00984"/>
    </source>
</evidence>
<gene>
    <name evidence="9" type="ORF">ACFQMN_16680</name>
</gene>
<keyword evidence="5 7" id="KW-0520">NAD</keyword>
<evidence type="ECO:0000256" key="6">
    <source>
        <dbReference type="ARBA" id="ARBA00047473"/>
    </source>
</evidence>
<dbReference type="NCBIfam" id="TIGR03026">
    <property type="entry name" value="NDP-sugDHase"/>
    <property type="match status" value="1"/>
</dbReference>
<dbReference type="InterPro" id="IPR014027">
    <property type="entry name" value="UDP-Glc/GDP-Man_DH_C"/>
</dbReference>
<dbReference type="InterPro" id="IPR014026">
    <property type="entry name" value="UDP-Glc/GDP-Man_DH_dimer"/>
</dbReference>
<name>A0ABW2K6M6_9BACI</name>